<organism evidence="1 2">
    <name type="scientific">Treponema berlinense</name>
    <dbReference type="NCBI Taxonomy" id="225004"/>
    <lineage>
        <taxon>Bacteria</taxon>
        <taxon>Pseudomonadati</taxon>
        <taxon>Spirochaetota</taxon>
        <taxon>Spirochaetia</taxon>
        <taxon>Spirochaetales</taxon>
        <taxon>Treponemataceae</taxon>
        <taxon>Treponema</taxon>
    </lineage>
</organism>
<dbReference type="AlphaFoldDB" id="A0A1T4NGR7"/>
<evidence type="ECO:0000313" key="1">
    <source>
        <dbReference type="EMBL" id="SJZ78207.1"/>
    </source>
</evidence>
<dbReference type="OrthoDB" id="361487at2"/>
<dbReference type="EMBL" id="FUXC01000006">
    <property type="protein sequence ID" value="SJZ78207.1"/>
    <property type="molecule type" value="Genomic_DNA"/>
</dbReference>
<dbReference type="Proteomes" id="UP000190395">
    <property type="component" value="Unassembled WGS sequence"/>
</dbReference>
<evidence type="ECO:0008006" key="3">
    <source>
        <dbReference type="Google" id="ProtNLM"/>
    </source>
</evidence>
<keyword evidence="2" id="KW-1185">Reference proteome</keyword>
<gene>
    <name evidence="1" type="ORF">SAMN02745152_01199</name>
</gene>
<dbReference type="STRING" id="225004.SAMN02745152_01199"/>
<dbReference type="GeneID" id="303367441"/>
<reference evidence="1 2" key="1">
    <citation type="submission" date="2017-02" db="EMBL/GenBank/DDBJ databases">
        <authorList>
            <person name="Peterson S.W."/>
        </authorList>
    </citation>
    <scope>NUCLEOTIDE SEQUENCE [LARGE SCALE GENOMIC DNA]</scope>
    <source>
        <strain evidence="1 2">ATCC BAA-909</strain>
    </source>
</reference>
<protein>
    <recommendedName>
        <fullName evidence="3">Lipoprotein</fullName>
    </recommendedName>
</protein>
<proteinExistence type="predicted"/>
<accession>A0A1T4NGR7</accession>
<sequence>MSCLKKITEKVALFTALPLLLVGCASTKYSLTESASPVAILGVCGNTHVPYYSSEVRDDEYGEEDGLLSNAINSFFGKNNPEIQTAADRVDYAEDAFRRILPEVAGIEVVPKEAVMNSPTYANIGKNSLLSYIDVKIRGEGYKFMDDIGSKKARLISRETGAKSLVFLSFTFKKYIKDDGDNLNANLGAMGIMNVLMYNEHGKKVLEDEFTVISPESVEMRMTKYDKDEMVELFPSVIDQLINKFIVKYL</sequence>
<dbReference type="PROSITE" id="PS51257">
    <property type="entry name" value="PROKAR_LIPOPROTEIN"/>
    <property type="match status" value="1"/>
</dbReference>
<name>A0A1T4NGR7_9SPIR</name>
<dbReference type="RefSeq" id="WP_078930945.1">
    <property type="nucleotide sequence ID" value="NZ_CAMCOW010000001.1"/>
</dbReference>
<evidence type="ECO:0000313" key="2">
    <source>
        <dbReference type="Proteomes" id="UP000190395"/>
    </source>
</evidence>